<dbReference type="SUPFAM" id="SSF55785">
    <property type="entry name" value="PYP-like sensor domain (PAS domain)"/>
    <property type="match status" value="4"/>
</dbReference>
<keyword evidence="12" id="KW-0472">Membrane</keyword>
<dbReference type="Pfam" id="PF00512">
    <property type="entry name" value="HisKA"/>
    <property type="match status" value="1"/>
</dbReference>
<keyword evidence="5" id="KW-1003">Cell membrane</keyword>
<feature type="domain" description="Histidine kinase" evidence="15">
    <location>
        <begin position="1024"/>
        <end position="1122"/>
    </location>
</feature>
<evidence type="ECO:0000256" key="9">
    <source>
        <dbReference type="ARBA" id="ARBA00022777"/>
    </source>
</evidence>
<evidence type="ECO:0000259" key="18">
    <source>
        <dbReference type="PROSITE" id="PS50113"/>
    </source>
</evidence>
<dbReference type="PROSITE" id="PS50112">
    <property type="entry name" value="PAS"/>
    <property type="match status" value="3"/>
</dbReference>
<evidence type="ECO:0000256" key="13">
    <source>
        <dbReference type="ARBA" id="ARBA00024867"/>
    </source>
</evidence>
<dbReference type="Pfam" id="PF00072">
    <property type="entry name" value="Response_reg"/>
    <property type="match status" value="1"/>
</dbReference>
<dbReference type="GO" id="GO:0000155">
    <property type="term" value="F:phosphorelay sensor kinase activity"/>
    <property type="evidence" value="ECO:0007669"/>
    <property type="project" value="InterPro"/>
</dbReference>
<dbReference type="GO" id="GO:0009927">
    <property type="term" value="F:histidine phosphotransfer kinase activity"/>
    <property type="evidence" value="ECO:0007669"/>
    <property type="project" value="TreeGrafter"/>
</dbReference>
<dbReference type="Gene3D" id="3.30.450.20">
    <property type="entry name" value="PAS domain"/>
    <property type="match status" value="4"/>
</dbReference>
<feature type="domain" description="PAC" evidence="18">
    <location>
        <begin position="85"/>
        <end position="136"/>
    </location>
</feature>
<dbReference type="Pfam" id="PF08447">
    <property type="entry name" value="PAS_3"/>
    <property type="match status" value="3"/>
</dbReference>
<dbReference type="InterPro" id="IPR036890">
    <property type="entry name" value="HATPase_C_sf"/>
</dbReference>
<feature type="domain" description="Response regulatory" evidence="16">
    <location>
        <begin position="797"/>
        <end position="914"/>
    </location>
</feature>
<dbReference type="SMART" id="SM00387">
    <property type="entry name" value="HATPase_c"/>
    <property type="match status" value="2"/>
</dbReference>
<dbReference type="InterPro" id="IPR035965">
    <property type="entry name" value="PAS-like_dom_sf"/>
</dbReference>
<feature type="modified residue" description="4-aspartylphosphate" evidence="14">
    <location>
        <position position="847"/>
    </location>
</feature>
<accession>A0A1I3E204</accession>
<dbReference type="Pfam" id="PF06580">
    <property type="entry name" value="His_kinase"/>
    <property type="match status" value="1"/>
</dbReference>
<comment type="subcellular location">
    <subcellularLocation>
        <location evidence="2">Cell membrane</location>
    </subcellularLocation>
</comment>
<dbReference type="SMART" id="SM00091">
    <property type="entry name" value="PAS"/>
    <property type="match status" value="4"/>
</dbReference>
<dbReference type="InterPro" id="IPR010559">
    <property type="entry name" value="Sig_transdc_His_kin_internal"/>
</dbReference>
<evidence type="ECO:0000256" key="4">
    <source>
        <dbReference type="ARBA" id="ARBA00018672"/>
    </source>
</evidence>
<dbReference type="CDD" id="cd17574">
    <property type="entry name" value="REC_OmpR"/>
    <property type="match status" value="1"/>
</dbReference>
<dbReference type="EMBL" id="FOQA01000004">
    <property type="protein sequence ID" value="SFH93020.1"/>
    <property type="molecule type" value="Genomic_DNA"/>
</dbReference>
<dbReference type="InterPro" id="IPR013655">
    <property type="entry name" value="PAS_fold_3"/>
</dbReference>
<dbReference type="InterPro" id="IPR001610">
    <property type="entry name" value="PAC"/>
</dbReference>
<dbReference type="SUPFAM" id="SSF47384">
    <property type="entry name" value="Homodimeric domain of signal transducing histidine kinase"/>
    <property type="match status" value="1"/>
</dbReference>
<dbReference type="PROSITE" id="PS50113">
    <property type="entry name" value="PAC"/>
    <property type="match status" value="4"/>
</dbReference>
<dbReference type="InterPro" id="IPR000700">
    <property type="entry name" value="PAS-assoc_C"/>
</dbReference>
<dbReference type="Proteomes" id="UP000199287">
    <property type="component" value="Unassembled WGS sequence"/>
</dbReference>
<dbReference type="InterPro" id="IPR036097">
    <property type="entry name" value="HisK_dim/P_sf"/>
</dbReference>
<dbReference type="Gene3D" id="3.30.565.10">
    <property type="entry name" value="Histidine kinase-like ATPase, C-terminal domain"/>
    <property type="match status" value="2"/>
</dbReference>
<dbReference type="PANTHER" id="PTHR43047">
    <property type="entry name" value="TWO-COMPONENT HISTIDINE PROTEIN KINASE"/>
    <property type="match status" value="1"/>
</dbReference>
<keyword evidence="7" id="KW-0808">Transferase</keyword>
<proteinExistence type="predicted"/>
<evidence type="ECO:0000256" key="2">
    <source>
        <dbReference type="ARBA" id="ARBA00004236"/>
    </source>
</evidence>
<dbReference type="Gene3D" id="3.40.50.2300">
    <property type="match status" value="1"/>
</dbReference>
<comment type="catalytic activity">
    <reaction evidence="1">
        <text>ATP + protein L-histidine = ADP + protein N-phospho-L-histidine.</text>
        <dbReference type="EC" id="2.7.13.3"/>
    </reaction>
</comment>
<evidence type="ECO:0000256" key="12">
    <source>
        <dbReference type="ARBA" id="ARBA00023136"/>
    </source>
</evidence>
<evidence type="ECO:0000259" key="15">
    <source>
        <dbReference type="PROSITE" id="PS50109"/>
    </source>
</evidence>
<evidence type="ECO:0000256" key="8">
    <source>
        <dbReference type="ARBA" id="ARBA00022741"/>
    </source>
</evidence>
<evidence type="ECO:0000259" key="16">
    <source>
        <dbReference type="PROSITE" id="PS50110"/>
    </source>
</evidence>
<dbReference type="InterPro" id="IPR004358">
    <property type="entry name" value="Sig_transdc_His_kin-like_C"/>
</dbReference>
<evidence type="ECO:0000259" key="17">
    <source>
        <dbReference type="PROSITE" id="PS50112"/>
    </source>
</evidence>
<feature type="domain" description="PAC" evidence="18">
    <location>
        <begin position="474"/>
        <end position="526"/>
    </location>
</feature>
<evidence type="ECO:0000256" key="6">
    <source>
        <dbReference type="ARBA" id="ARBA00022553"/>
    </source>
</evidence>
<dbReference type="InterPro" id="IPR003594">
    <property type="entry name" value="HATPase_dom"/>
</dbReference>
<dbReference type="Gene3D" id="1.10.287.130">
    <property type="match status" value="1"/>
</dbReference>
<dbReference type="SUPFAM" id="SSF52172">
    <property type="entry name" value="CheY-like"/>
    <property type="match status" value="1"/>
</dbReference>
<dbReference type="InterPro" id="IPR011006">
    <property type="entry name" value="CheY-like_superfamily"/>
</dbReference>
<dbReference type="SUPFAM" id="SSF55874">
    <property type="entry name" value="ATPase domain of HSP90 chaperone/DNA topoisomerase II/histidine kinase"/>
    <property type="match status" value="2"/>
</dbReference>
<feature type="domain" description="PAS" evidence="17">
    <location>
        <begin position="137"/>
        <end position="181"/>
    </location>
</feature>
<dbReference type="InterPro" id="IPR000014">
    <property type="entry name" value="PAS"/>
</dbReference>
<dbReference type="CDD" id="cd16922">
    <property type="entry name" value="HATPase_EvgS-ArcB-TorS-like"/>
    <property type="match status" value="1"/>
</dbReference>
<keyword evidence="9" id="KW-0418">Kinase</keyword>
<dbReference type="SMART" id="SM00388">
    <property type="entry name" value="HisKA"/>
    <property type="match status" value="1"/>
</dbReference>
<dbReference type="PROSITE" id="PS50110">
    <property type="entry name" value="RESPONSE_REGULATORY"/>
    <property type="match status" value="1"/>
</dbReference>
<dbReference type="InterPro" id="IPR005467">
    <property type="entry name" value="His_kinase_dom"/>
</dbReference>
<sequence length="1124" mass="128769">MSEENRYEQTKKELDNYKRMVHLMQDVMIELDAEGRYCYVSPSYERTYGQGKEIIGKSGFASIHPEDRERVENFYFHGFQRGEASRIEYRNHYPGKGYVWLEARGMIFVNDENKKRALITVRDISERKRKEEELARSEAKYKLIFDKAPLGIYHMNREGRITDCNDLFVKIIGSSREKIMGLDLKSLKDEAYVNALKKALNGEITLYEGSYASVTANKITPIRVFFAPVHDAKGHVTDVVAIVEDTTVRKSTEEKLRYMEQRWQFAVENSGDGVWDWNIETGKVGVSDRWLEMLGYEKEEIFIDHHKLLELAHPKDRGYIIHKMNLLEQGKKTSYDGTFRMRHKNGDYRYILSIGKVVEWEKEGRGRRAIGIHRDITEQQYAIDALKESERSKSVLLSNLPGMAYRCHYKKDEWKIEYVSKGCFELTGYYPSEIKSWRGSLKDIILPTHIIADSEQREILWKQWKENLRASHSFQIEYPIRTSWGEIRWVWERGQLFRNRSGKVITVECFVTDITERKEAEEKNKRLDQLKDEFLANTSHELKTPLNGMISLTESLLKGAGRELTDIQRQNMELILISSKRLLALVNDILDFSQIKNNDINLRLKSTDLHSAVTLAIDLLSYQAVHKNVKLINAVSPTSSALMVDENRLSQILFNLIGNALKFTDQGSVCVYAEEKNEMMSISIQDTGIGIPEERIKDVFKVFEQSGFSPDIERIGTGLGLAITKYLVEIHGGEIKVESMIGKGSVFTFTLPLYTQKIINQEKKKALDLVPLQQNNYALTSVVKSPEIVENINSEFKVLIVDDEPVNIYSLANVLFREGIHVDHAASGHGALALIDAGLEPDLCIIDVMMPGMNGYQFCREIRKRFSEFELPVIFLTARYGKGDLQLGFEAGGNDFLHKPFEEFELVARVQTLLQLKKSVSKAMENEMAFLQAQIKPHFLYNVLNTIAAYCEENRKEAGELIIALSKYLRASFSFNNLAEKVKLRQEISLINSYVFIEKSRFPWLNIQVKIEANESLLIPPMTIQPLVENAIHHGIRHQMAEGRISVILLQKDNDLIVKVWDNGVGIEEEKVDQLLSGTMDVQGVGLANIHRRLQRIYGSGLNIKSTPGVQTEVSFLIPALLGI</sequence>
<dbReference type="GO" id="GO:0005886">
    <property type="term" value="C:plasma membrane"/>
    <property type="evidence" value="ECO:0007669"/>
    <property type="project" value="UniProtKB-SubCell"/>
</dbReference>
<dbReference type="FunFam" id="3.30.565.10:FF:000023">
    <property type="entry name" value="PAS domain-containing sensor histidine kinase"/>
    <property type="match status" value="1"/>
</dbReference>
<dbReference type="NCBIfam" id="TIGR00229">
    <property type="entry name" value="sensory_box"/>
    <property type="match status" value="4"/>
</dbReference>
<evidence type="ECO:0000256" key="14">
    <source>
        <dbReference type="PROSITE-ProRule" id="PRU00169"/>
    </source>
</evidence>
<feature type="domain" description="Histidine kinase" evidence="15">
    <location>
        <begin position="537"/>
        <end position="755"/>
    </location>
</feature>
<dbReference type="PANTHER" id="PTHR43047:SF72">
    <property type="entry name" value="OSMOSENSING HISTIDINE PROTEIN KINASE SLN1"/>
    <property type="match status" value="1"/>
</dbReference>
<dbReference type="AlphaFoldDB" id="A0A1I3E204"/>
<dbReference type="InterPro" id="IPR001789">
    <property type="entry name" value="Sig_transdc_resp-reg_receiver"/>
</dbReference>
<evidence type="ECO:0000256" key="3">
    <source>
        <dbReference type="ARBA" id="ARBA00012438"/>
    </source>
</evidence>
<evidence type="ECO:0000256" key="7">
    <source>
        <dbReference type="ARBA" id="ARBA00022679"/>
    </source>
</evidence>
<dbReference type="PROSITE" id="PS50109">
    <property type="entry name" value="HIS_KIN"/>
    <property type="match status" value="2"/>
</dbReference>
<dbReference type="GO" id="GO:0005524">
    <property type="term" value="F:ATP binding"/>
    <property type="evidence" value="ECO:0007669"/>
    <property type="project" value="UniProtKB-KW"/>
</dbReference>
<protein>
    <recommendedName>
        <fullName evidence="4">Stage 0 sporulation protein A homolog</fullName>
        <ecNumber evidence="3">2.7.13.3</ecNumber>
    </recommendedName>
</protein>
<dbReference type="SMART" id="SM00086">
    <property type="entry name" value="PAC"/>
    <property type="match status" value="4"/>
</dbReference>
<keyword evidence="10" id="KW-0067">ATP-binding</keyword>
<dbReference type="STRING" id="69895.SAMN05192551_104207"/>
<comment type="function">
    <text evidence="13">May play the central regulatory role in sporulation. It may be an element of the effector pathway responsible for the activation of sporulation genes in response to nutritional stress. Spo0A may act in concert with spo0H (a sigma factor) to control the expression of some genes that are critical to the sporulation process.</text>
</comment>
<feature type="domain" description="PAC" evidence="18">
    <location>
        <begin position="200"/>
        <end position="258"/>
    </location>
</feature>
<dbReference type="CDD" id="cd00082">
    <property type="entry name" value="HisKA"/>
    <property type="match status" value="1"/>
</dbReference>
<keyword evidence="11" id="KW-0902">Two-component regulatory system</keyword>
<feature type="domain" description="PAS" evidence="17">
    <location>
        <begin position="13"/>
        <end position="82"/>
    </location>
</feature>
<feature type="domain" description="PAC" evidence="18">
    <location>
        <begin position="335"/>
        <end position="388"/>
    </location>
</feature>
<dbReference type="Pfam" id="PF02518">
    <property type="entry name" value="HATPase_c"/>
    <property type="match status" value="2"/>
</dbReference>
<organism evidence="19 20">
    <name type="scientific">Tindallia magadiensis</name>
    <dbReference type="NCBI Taxonomy" id="69895"/>
    <lineage>
        <taxon>Bacteria</taxon>
        <taxon>Bacillati</taxon>
        <taxon>Bacillota</taxon>
        <taxon>Clostridia</taxon>
        <taxon>Peptostreptococcales</taxon>
        <taxon>Tindalliaceae</taxon>
        <taxon>Tindallia</taxon>
    </lineage>
</organism>
<feature type="domain" description="PAS" evidence="17">
    <location>
        <begin position="259"/>
        <end position="331"/>
    </location>
</feature>
<evidence type="ECO:0000256" key="1">
    <source>
        <dbReference type="ARBA" id="ARBA00000085"/>
    </source>
</evidence>
<name>A0A1I3E204_9FIRM</name>
<dbReference type="SMART" id="SM00448">
    <property type="entry name" value="REC"/>
    <property type="match status" value="1"/>
</dbReference>
<dbReference type="PRINTS" id="PR00344">
    <property type="entry name" value="BCTRLSENSOR"/>
</dbReference>
<evidence type="ECO:0000313" key="20">
    <source>
        <dbReference type="Proteomes" id="UP000199287"/>
    </source>
</evidence>
<gene>
    <name evidence="19" type="ORF">SAMN05192551_104207</name>
</gene>
<keyword evidence="6 14" id="KW-0597">Phosphoprotein</keyword>
<keyword evidence="8" id="KW-0547">Nucleotide-binding</keyword>
<evidence type="ECO:0000256" key="10">
    <source>
        <dbReference type="ARBA" id="ARBA00022840"/>
    </source>
</evidence>
<dbReference type="EC" id="2.7.13.3" evidence="3"/>
<evidence type="ECO:0000256" key="5">
    <source>
        <dbReference type="ARBA" id="ARBA00022475"/>
    </source>
</evidence>
<evidence type="ECO:0000313" key="19">
    <source>
        <dbReference type="EMBL" id="SFH93020.1"/>
    </source>
</evidence>
<dbReference type="Pfam" id="PF13426">
    <property type="entry name" value="PAS_9"/>
    <property type="match status" value="1"/>
</dbReference>
<dbReference type="CDD" id="cd00130">
    <property type="entry name" value="PAS"/>
    <property type="match status" value="4"/>
</dbReference>
<evidence type="ECO:0000256" key="11">
    <source>
        <dbReference type="ARBA" id="ARBA00023012"/>
    </source>
</evidence>
<reference evidence="20" key="1">
    <citation type="submission" date="2016-10" db="EMBL/GenBank/DDBJ databases">
        <authorList>
            <person name="Varghese N."/>
            <person name="Submissions S."/>
        </authorList>
    </citation>
    <scope>NUCLEOTIDE SEQUENCE [LARGE SCALE GENOMIC DNA]</scope>
    <source>
        <strain evidence="20">Z-7934</strain>
    </source>
</reference>
<dbReference type="InterPro" id="IPR003661">
    <property type="entry name" value="HisK_dim/P_dom"/>
</dbReference>
<keyword evidence="20" id="KW-1185">Reference proteome</keyword>